<accession>A0A2A9MD96</accession>
<name>A0A2A9MD96_BESBE</name>
<feature type="region of interest" description="Disordered" evidence="1">
    <location>
        <begin position="159"/>
        <end position="221"/>
    </location>
</feature>
<keyword evidence="3" id="KW-1185">Reference proteome</keyword>
<comment type="caution">
    <text evidence="2">The sequence shown here is derived from an EMBL/GenBank/DDBJ whole genome shotgun (WGS) entry which is preliminary data.</text>
</comment>
<feature type="compositionally biased region" description="Basic and acidic residues" evidence="1">
    <location>
        <begin position="98"/>
        <end position="120"/>
    </location>
</feature>
<dbReference type="GeneID" id="40312004"/>
<evidence type="ECO:0000313" key="3">
    <source>
        <dbReference type="Proteomes" id="UP000224006"/>
    </source>
</evidence>
<gene>
    <name evidence="2" type="ORF">BESB_070780</name>
</gene>
<organism evidence="2 3">
    <name type="scientific">Besnoitia besnoiti</name>
    <name type="common">Apicomplexan protozoan</name>
    <dbReference type="NCBI Taxonomy" id="94643"/>
    <lineage>
        <taxon>Eukaryota</taxon>
        <taxon>Sar</taxon>
        <taxon>Alveolata</taxon>
        <taxon>Apicomplexa</taxon>
        <taxon>Conoidasida</taxon>
        <taxon>Coccidia</taxon>
        <taxon>Eucoccidiorida</taxon>
        <taxon>Eimeriorina</taxon>
        <taxon>Sarcocystidae</taxon>
        <taxon>Besnoitia</taxon>
    </lineage>
</organism>
<dbReference type="OrthoDB" id="10638517at2759"/>
<feature type="region of interest" description="Disordered" evidence="1">
    <location>
        <begin position="389"/>
        <end position="440"/>
    </location>
</feature>
<protein>
    <submittedName>
        <fullName evidence="2">Uncharacterized protein</fullName>
    </submittedName>
</protein>
<sequence length="508" mass="55083">MSSLSPFSSLRANCSLAARAAQQERSDAAHAATLTYGAREDSEEPGVLSAPLRGRHSRGISARACVCVCFLFTSVAVLCLPRHIRAAGGQLGSLSDGLSERPDSSNESERARPERNEPREAPLAYLDAAPSLTDEALAAVRTYLYSTLVATEVRNHSSASASLLSSPPPPRSHPPDSSRSRASTEPSFSFPATEPPLPGLSAAGRPPPTASARGDSASSSEPASPSAFRCLVASRLQSHVFLKRGPSLVACCGLASARTLARETARLHQPENAALLAPLVDLQEQFETLDYEEKIRAFSHKFGNLYDLARKTDVRMHALRRRHRESGRPLLPDDRGVKFLPAFTTSGGLCAGGIQTWTRQASPCLSLGFPRAHAAATARAAVEVAAAMGDGDERDRGEKEQNQGGDNADEEGGDVERGEERRQRSRDPEEATPYQDTAEAVYLTEAEERARLVERAHAARLRLHVVRVEDVCVRVALHFATEQRRQVIRNREVPQRSNRKAAFKGRTH</sequence>
<dbReference type="KEGG" id="bbes:BESB_070780"/>
<evidence type="ECO:0000313" key="2">
    <source>
        <dbReference type="EMBL" id="PFH33926.1"/>
    </source>
</evidence>
<dbReference type="AlphaFoldDB" id="A0A2A9MD96"/>
<dbReference type="EMBL" id="NWUJ01000007">
    <property type="protein sequence ID" value="PFH33926.1"/>
    <property type="molecule type" value="Genomic_DNA"/>
</dbReference>
<dbReference type="VEuPathDB" id="ToxoDB:BESB_070780"/>
<dbReference type="RefSeq" id="XP_029217935.1">
    <property type="nucleotide sequence ID" value="XM_029365451.1"/>
</dbReference>
<feature type="region of interest" description="Disordered" evidence="1">
    <location>
        <begin position="90"/>
        <end position="121"/>
    </location>
</feature>
<evidence type="ECO:0000256" key="1">
    <source>
        <dbReference type="SAM" id="MobiDB-lite"/>
    </source>
</evidence>
<feature type="compositionally biased region" description="Basic and acidic residues" evidence="1">
    <location>
        <begin position="391"/>
        <end position="401"/>
    </location>
</feature>
<feature type="compositionally biased region" description="Basic and acidic residues" evidence="1">
    <location>
        <begin position="414"/>
        <end position="429"/>
    </location>
</feature>
<dbReference type="Proteomes" id="UP000224006">
    <property type="component" value="Unassembled WGS sequence"/>
</dbReference>
<proteinExistence type="predicted"/>
<reference evidence="2 3" key="1">
    <citation type="submission" date="2017-09" db="EMBL/GenBank/DDBJ databases">
        <title>Genome sequencing of Besnoitia besnoiti strain Bb-Ger1.</title>
        <authorList>
            <person name="Schares G."/>
            <person name="Venepally P."/>
            <person name="Lorenzi H.A."/>
        </authorList>
    </citation>
    <scope>NUCLEOTIDE SEQUENCE [LARGE SCALE GENOMIC DNA]</scope>
    <source>
        <strain evidence="2 3">Bb-Ger1</strain>
    </source>
</reference>